<dbReference type="Gene3D" id="3.30.40.10">
    <property type="entry name" value="Zinc/RING finger domain, C3HC4 (zinc finger)"/>
    <property type="match status" value="1"/>
</dbReference>
<evidence type="ECO:0000313" key="5">
    <source>
        <dbReference type="EMBL" id="KAL2078640.1"/>
    </source>
</evidence>
<dbReference type="InterPro" id="IPR016135">
    <property type="entry name" value="UBQ-conjugating_enzyme/RWD"/>
</dbReference>
<dbReference type="InterPro" id="IPR013083">
    <property type="entry name" value="Znf_RING/FYVE/PHD"/>
</dbReference>
<dbReference type="InterPro" id="IPR036465">
    <property type="entry name" value="vWFA_dom_sf"/>
</dbReference>
<proteinExistence type="predicted"/>
<feature type="region of interest" description="Disordered" evidence="1">
    <location>
        <begin position="1034"/>
        <end position="1074"/>
    </location>
</feature>
<gene>
    <name evidence="5" type="ORF">ACEWY4_026325</name>
</gene>
<dbReference type="PROSITE" id="PS50127">
    <property type="entry name" value="UBC_2"/>
    <property type="match status" value="1"/>
</dbReference>
<dbReference type="Gene3D" id="3.40.50.410">
    <property type="entry name" value="von Willebrand factor, type A domain"/>
    <property type="match status" value="1"/>
</dbReference>
<dbReference type="SUPFAM" id="SSF53300">
    <property type="entry name" value="vWA-like"/>
    <property type="match status" value="1"/>
</dbReference>
<feature type="domain" description="UBC core" evidence="2">
    <location>
        <begin position="833"/>
        <end position="979"/>
    </location>
</feature>
<dbReference type="Pfam" id="PF13519">
    <property type="entry name" value="VWA_2"/>
    <property type="match status" value="1"/>
</dbReference>
<evidence type="ECO:0000256" key="1">
    <source>
        <dbReference type="SAM" id="MobiDB-lite"/>
    </source>
</evidence>
<dbReference type="SMART" id="SM00327">
    <property type="entry name" value="VWA"/>
    <property type="match status" value="1"/>
</dbReference>
<dbReference type="SMART" id="SM00212">
    <property type="entry name" value="UBCc"/>
    <property type="match status" value="1"/>
</dbReference>
<evidence type="ECO:0000313" key="6">
    <source>
        <dbReference type="Proteomes" id="UP001591681"/>
    </source>
</evidence>
<dbReference type="Pfam" id="PF00179">
    <property type="entry name" value="UQ_con"/>
    <property type="match status" value="1"/>
</dbReference>
<dbReference type="AlphaFoldDB" id="A0ABD1IWL5"/>
<evidence type="ECO:0000259" key="4">
    <source>
        <dbReference type="PROSITE" id="PS51698"/>
    </source>
</evidence>
<name>A0ABD1IWL5_9TELE</name>
<keyword evidence="6" id="KW-1185">Reference proteome</keyword>
<organism evidence="5 6">
    <name type="scientific">Coilia grayii</name>
    <name type="common">Gray's grenadier anchovy</name>
    <dbReference type="NCBI Taxonomy" id="363190"/>
    <lineage>
        <taxon>Eukaryota</taxon>
        <taxon>Metazoa</taxon>
        <taxon>Chordata</taxon>
        <taxon>Craniata</taxon>
        <taxon>Vertebrata</taxon>
        <taxon>Euteleostomi</taxon>
        <taxon>Actinopterygii</taxon>
        <taxon>Neopterygii</taxon>
        <taxon>Teleostei</taxon>
        <taxon>Clupei</taxon>
        <taxon>Clupeiformes</taxon>
        <taxon>Clupeoidei</taxon>
        <taxon>Engraulidae</taxon>
        <taxon>Coilinae</taxon>
        <taxon>Coilia</taxon>
    </lineage>
</organism>
<evidence type="ECO:0000259" key="3">
    <source>
        <dbReference type="PROSITE" id="PS50234"/>
    </source>
</evidence>
<dbReference type="Pfam" id="PF04564">
    <property type="entry name" value="U-box"/>
    <property type="match status" value="1"/>
</dbReference>
<dbReference type="PANTHER" id="PTHR24068">
    <property type="entry name" value="UBIQUITIN-CONJUGATING ENZYME E2"/>
    <property type="match status" value="1"/>
</dbReference>
<sequence>MEKVFTLLDRHELEQYYRAFKTLGVKNERDFISGLITEEHLKNIGLSQVEKKRFENMTAEIQRLGVVSGSAIPQMPVTKSLKTFSIKYSFPKCPEAKELLGMDVKNTIEDVMLRISHEENVGRNMSVCLFTADGMPLTEDPFFNTWSLEDRHIENGSELYAIFTPKENLRSPPQMPNPPVVEETLNDVVRCHIMQKGNFDINVDFESDTLLNVKTRLAAESGIPPHVLQLRNMSWNIFQTLKDLEVTAESILEFSLSSFTNEHPGLHVFFTSDVTPSVSQTKQGLSVFYATLKSIVQKQPGKQLKKVVGYIRNLTGCHPLVQSLYQLMCRNEVGTTLQKIALVEGLYFLFRELLSGLSREQGVIEDNEVFEESAVCWAYLMTQAKDEDSQHENFATVSLHCEETGGRFMEPVRIGEQPGVLEKSYVLQRYKEEDKIPNCTLESMAETAHKRATDIEKVLLSTPPWVKSFQKWTSYGHVTGSNFRVKPEKTLAKMKEELSSYPHLQVTPPLTLKEVGVEGPCLVFLDKDNLGVFQTKDKMHPQKAYIFDCLSGKVENVDLNELSNKLGDVRTDQALRISRTPQEAIMVLLDSSGSMSEKCCYSDITMDRLTAVKQLFNSFADRSMAYNFHNIIALVRIGGDVKIIHTFTENLPKFQQSIDTLRADGNTPLYDALNLSVEELDKVKKQFPKCRLRVLCLSDGEDNVSKISPADVANRLMNSNIVVDSINVGTSDNKIMKAISHATGGCCFKPDTSAEALKLFEMETLLSMESRKLRPKPTFPLKDTNSLLAFSKTIAYDKEPTVNLPEKINNKVTMTKNALKKKIQESTNGRFLDKDKRIVEELKNLHCDPHPYCSVFPSETDISFWKMLLQGPPDTPYETGVFELYCEFGPDYPIKPPVLRFITPVYHCNVNSIGRICHNIFDRNYSAHITMREILDAVYGLLITPEPDDPLDSVLAELYLSNLVQYNQEAKSHTELHASKTVDDSEKEMVGSELEADKVPQLIKCPLTKKLFVDPVRTKEGIVYERKAIEKHLKKKNKDPTTNNPLTRKELKEDRDMKKRVKEYRKQQIQETYV</sequence>
<dbReference type="CDD" id="cd23833">
    <property type="entry name" value="UBCc_ApmR795-like"/>
    <property type="match status" value="1"/>
</dbReference>
<dbReference type="CDD" id="cd16655">
    <property type="entry name" value="RING-Ubox_WDSUB1-like"/>
    <property type="match status" value="1"/>
</dbReference>
<evidence type="ECO:0000259" key="2">
    <source>
        <dbReference type="PROSITE" id="PS50127"/>
    </source>
</evidence>
<feature type="domain" description="U-box" evidence="4">
    <location>
        <begin position="998"/>
        <end position="1071"/>
    </location>
</feature>
<comment type="caution">
    <text evidence="5">The sequence shown here is derived from an EMBL/GenBank/DDBJ whole genome shotgun (WGS) entry which is preliminary data.</text>
</comment>
<dbReference type="InterPro" id="IPR000608">
    <property type="entry name" value="UBC"/>
</dbReference>
<dbReference type="SMART" id="SM00504">
    <property type="entry name" value="Ubox"/>
    <property type="match status" value="1"/>
</dbReference>
<dbReference type="PROSITE" id="PS50234">
    <property type="entry name" value="VWFA"/>
    <property type="match status" value="1"/>
</dbReference>
<dbReference type="SUPFAM" id="SSF57850">
    <property type="entry name" value="RING/U-box"/>
    <property type="match status" value="1"/>
</dbReference>
<dbReference type="SUPFAM" id="SSF54495">
    <property type="entry name" value="UBC-like"/>
    <property type="match status" value="1"/>
</dbReference>
<feature type="compositionally biased region" description="Basic and acidic residues" evidence="1">
    <location>
        <begin position="1047"/>
        <end position="1057"/>
    </location>
</feature>
<dbReference type="Proteomes" id="UP001591681">
    <property type="component" value="Unassembled WGS sequence"/>
</dbReference>
<dbReference type="InterPro" id="IPR003613">
    <property type="entry name" value="Ubox_domain"/>
</dbReference>
<dbReference type="PROSITE" id="PS51698">
    <property type="entry name" value="U_BOX"/>
    <property type="match status" value="1"/>
</dbReference>
<reference evidence="5 6" key="1">
    <citation type="submission" date="2024-09" db="EMBL/GenBank/DDBJ databases">
        <title>A chromosome-level genome assembly of Gray's grenadier anchovy, Coilia grayii.</title>
        <authorList>
            <person name="Fu Z."/>
        </authorList>
    </citation>
    <scope>NUCLEOTIDE SEQUENCE [LARGE SCALE GENOMIC DNA]</scope>
    <source>
        <strain evidence="5">G4</strain>
        <tissue evidence="5">Muscle</tissue>
    </source>
</reference>
<dbReference type="EMBL" id="JBHFQA010000023">
    <property type="protein sequence ID" value="KAL2078640.1"/>
    <property type="molecule type" value="Genomic_DNA"/>
</dbReference>
<dbReference type="InterPro" id="IPR002035">
    <property type="entry name" value="VWF_A"/>
</dbReference>
<protein>
    <submittedName>
        <fullName evidence="5">Uncharacterized protein</fullName>
    </submittedName>
</protein>
<dbReference type="CDD" id="cd00198">
    <property type="entry name" value="vWFA"/>
    <property type="match status" value="1"/>
</dbReference>
<accession>A0ABD1IWL5</accession>
<dbReference type="Gene3D" id="3.10.110.10">
    <property type="entry name" value="Ubiquitin Conjugating Enzyme"/>
    <property type="match status" value="1"/>
</dbReference>
<feature type="domain" description="VWFA" evidence="3">
    <location>
        <begin position="584"/>
        <end position="794"/>
    </location>
</feature>